<dbReference type="AlphaFoldDB" id="A0AAE4BS63"/>
<comment type="caution">
    <text evidence="1">The sequence shown here is derived from an EMBL/GenBank/DDBJ whole genome shotgun (WGS) entry which is preliminary data.</text>
</comment>
<keyword evidence="2" id="KW-1185">Reference proteome</keyword>
<evidence type="ECO:0000313" key="2">
    <source>
        <dbReference type="Proteomes" id="UP001185092"/>
    </source>
</evidence>
<gene>
    <name evidence="1" type="ORF">HNQ88_003970</name>
</gene>
<dbReference type="EMBL" id="JAVDQD010000006">
    <property type="protein sequence ID" value="MDR6240894.1"/>
    <property type="molecule type" value="Genomic_DNA"/>
</dbReference>
<proteinExistence type="predicted"/>
<dbReference type="RefSeq" id="WP_309941250.1">
    <property type="nucleotide sequence ID" value="NZ_AP025305.1"/>
</dbReference>
<evidence type="ECO:0000313" key="1">
    <source>
        <dbReference type="EMBL" id="MDR6240894.1"/>
    </source>
</evidence>
<organism evidence="1 2">
    <name type="scientific">Aureibacter tunicatorum</name>
    <dbReference type="NCBI Taxonomy" id="866807"/>
    <lineage>
        <taxon>Bacteria</taxon>
        <taxon>Pseudomonadati</taxon>
        <taxon>Bacteroidota</taxon>
        <taxon>Cytophagia</taxon>
        <taxon>Cytophagales</taxon>
        <taxon>Persicobacteraceae</taxon>
        <taxon>Aureibacter</taxon>
    </lineage>
</organism>
<reference evidence="1" key="1">
    <citation type="submission" date="2023-07" db="EMBL/GenBank/DDBJ databases">
        <title>Genomic Encyclopedia of Type Strains, Phase IV (KMG-IV): sequencing the most valuable type-strain genomes for metagenomic binning, comparative biology and taxonomic classification.</title>
        <authorList>
            <person name="Goeker M."/>
        </authorList>
    </citation>
    <scope>NUCLEOTIDE SEQUENCE</scope>
    <source>
        <strain evidence="1">DSM 26174</strain>
    </source>
</reference>
<sequence>MMEKNLLNALPYIIDEEIIVLDKDVNKEGLVLEEEAGEYSSAASSQHESEYLILHDEHGNSDMETFLEKIIASRSIDLKHCSVLDQFPDGVEFKTIISFGIHVPGSDIQSYQVSEGSGAEEILMADKLSLISKDVSLKKKLWSCLKELKF</sequence>
<accession>A0AAE4BS63</accession>
<protein>
    <submittedName>
        <fullName evidence="1">Uncharacterized protein</fullName>
    </submittedName>
</protein>
<dbReference type="Proteomes" id="UP001185092">
    <property type="component" value="Unassembled WGS sequence"/>
</dbReference>
<name>A0AAE4BS63_9BACT</name>